<dbReference type="Gene3D" id="1.10.260.40">
    <property type="entry name" value="lambda repressor-like DNA-binding domains"/>
    <property type="match status" value="1"/>
</dbReference>
<dbReference type="InterPro" id="IPR011051">
    <property type="entry name" value="RmlC_Cupin_sf"/>
</dbReference>
<dbReference type="PANTHER" id="PTHR46797:SF1">
    <property type="entry name" value="METHYLPHOSPHONATE SYNTHASE"/>
    <property type="match status" value="1"/>
</dbReference>
<dbReference type="SUPFAM" id="SSF47413">
    <property type="entry name" value="lambda repressor-like DNA-binding domains"/>
    <property type="match status" value="1"/>
</dbReference>
<dbReference type="CDD" id="cd00093">
    <property type="entry name" value="HTH_XRE"/>
    <property type="match status" value="1"/>
</dbReference>
<sequence>MARSAAEPAGSAGTPAGWETVVDAIGPKVRDLRQQAGLSLQQLARRADVSAAAIHKVERGDMVPTITTLLKLADALERPIGHFVGDEAPTTVASVVAAGAGTVVADDAGTTRTAITAAPERFRVGGAAVVVDAGAEGTSGGPQAGEELVHLLHGSLEVEVAGERHVLGAGDTIQFPADRHTRWRNPGPAAARAVWLTTRGS</sequence>
<organism evidence="3 4">
    <name type="scientific">Actinomycetospora aeridis</name>
    <dbReference type="NCBI Taxonomy" id="3129231"/>
    <lineage>
        <taxon>Bacteria</taxon>
        <taxon>Bacillati</taxon>
        <taxon>Actinomycetota</taxon>
        <taxon>Actinomycetes</taxon>
        <taxon>Pseudonocardiales</taxon>
        <taxon>Pseudonocardiaceae</taxon>
        <taxon>Actinomycetospora</taxon>
    </lineage>
</organism>
<dbReference type="Proteomes" id="UP001370100">
    <property type="component" value="Unassembled WGS sequence"/>
</dbReference>
<dbReference type="PANTHER" id="PTHR46797">
    <property type="entry name" value="HTH-TYPE TRANSCRIPTIONAL REGULATOR"/>
    <property type="match status" value="1"/>
</dbReference>
<dbReference type="CDD" id="cd02209">
    <property type="entry name" value="cupin_XRE_C"/>
    <property type="match status" value="1"/>
</dbReference>
<evidence type="ECO:0000313" key="4">
    <source>
        <dbReference type="Proteomes" id="UP001370100"/>
    </source>
</evidence>
<dbReference type="InterPro" id="IPR013096">
    <property type="entry name" value="Cupin_2"/>
</dbReference>
<feature type="domain" description="HTH cro/C1-type" evidence="2">
    <location>
        <begin position="29"/>
        <end position="83"/>
    </location>
</feature>
<dbReference type="Gene3D" id="2.60.120.10">
    <property type="entry name" value="Jelly Rolls"/>
    <property type="match status" value="1"/>
</dbReference>
<dbReference type="InterPro" id="IPR050807">
    <property type="entry name" value="TransReg_Diox_bact_type"/>
</dbReference>
<gene>
    <name evidence="3" type="ORF">WCD41_02200</name>
</gene>
<accession>A0ABU8MZU1</accession>
<evidence type="ECO:0000259" key="2">
    <source>
        <dbReference type="PROSITE" id="PS50943"/>
    </source>
</evidence>
<keyword evidence="1" id="KW-0238">DNA-binding</keyword>
<dbReference type="Pfam" id="PF01381">
    <property type="entry name" value="HTH_3"/>
    <property type="match status" value="1"/>
</dbReference>
<protein>
    <submittedName>
        <fullName evidence="3">XRE family transcriptional regulator</fullName>
    </submittedName>
</protein>
<dbReference type="SUPFAM" id="SSF51182">
    <property type="entry name" value="RmlC-like cupins"/>
    <property type="match status" value="1"/>
</dbReference>
<dbReference type="InterPro" id="IPR010982">
    <property type="entry name" value="Lambda_DNA-bd_dom_sf"/>
</dbReference>
<dbReference type="EMBL" id="JBBEGL010000001">
    <property type="protein sequence ID" value="MEJ2885247.1"/>
    <property type="molecule type" value="Genomic_DNA"/>
</dbReference>
<comment type="caution">
    <text evidence="3">The sequence shown here is derived from an EMBL/GenBank/DDBJ whole genome shotgun (WGS) entry which is preliminary data.</text>
</comment>
<keyword evidence="4" id="KW-1185">Reference proteome</keyword>
<evidence type="ECO:0000313" key="3">
    <source>
        <dbReference type="EMBL" id="MEJ2885247.1"/>
    </source>
</evidence>
<dbReference type="Pfam" id="PF07883">
    <property type="entry name" value="Cupin_2"/>
    <property type="match status" value="1"/>
</dbReference>
<dbReference type="SMART" id="SM00530">
    <property type="entry name" value="HTH_XRE"/>
    <property type="match status" value="1"/>
</dbReference>
<evidence type="ECO:0000256" key="1">
    <source>
        <dbReference type="ARBA" id="ARBA00023125"/>
    </source>
</evidence>
<reference evidence="3 4" key="1">
    <citation type="submission" date="2024-03" db="EMBL/GenBank/DDBJ databases">
        <title>Actinomycetospora sp. OC33-EN06, a novel actinomycete isolated from wild orchid (Aerides multiflora).</title>
        <authorList>
            <person name="Suriyachadkun C."/>
        </authorList>
    </citation>
    <scope>NUCLEOTIDE SEQUENCE [LARGE SCALE GENOMIC DNA]</scope>
    <source>
        <strain evidence="3 4">OC33-EN06</strain>
    </source>
</reference>
<name>A0ABU8MZU1_9PSEU</name>
<dbReference type="InterPro" id="IPR014710">
    <property type="entry name" value="RmlC-like_jellyroll"/>
</dbReference>
<dbReference type="InterPro" id="IPR001387">
    <property type="entry name" value="Cro/C1-type_HTH"/>
</dbReference>
<proteinExistence type="predicted"/>
<dbReference type="RefSeq" id="WP_337711739.1">
    <property type="nucleotide sequence ID" value="NZ_JBBEGL010000001.1"/>
</dbReference>
<dbReference type="PROSITE" id="PS50943">
    <property type="entry name" value="HTH_CROC1"/>
    <property type="match status" value="1"/>
</dbReference>